<name>A0ABP4V066_9ACTN</name>
<dbReference type="SUPFAM" id="SSF46785">
    <property type="entry name" value="Winged helix' DNA-binding domain"/>
    <property type="match status" value="1"/>
</dbReference>
<dbReference type="EMBL" id="BAAANF010000025">
    <property type="protein sequence ID" value="GAA1714999.1"/>
    <property type="molecule type" value="Genomic_DNA"/>
</dbReference>
<dbReference type="InterPro" id="IPR043519">
    <property type="entry name" value="NT_sf"/>
</dbReference>
<reference evidence="2" key="1">
    <citation type="journal article" date="2019" name="Int. J. Syst. Evol. Microbiol.">
        <title>The Global Catalogue of Microorganisms (GCM) 10K type strain sequencing project: providing services to taxonomists for standard genome sequencing and annotation.</title>
        <authorList>
            <consortium name="The Broad Institute Genomics Platform"/>
            <consortium name="The Broad Institute Genome Sequencing Center for Infectious Disease"/>
            <person name="Wu L."/>
            <person name="Ma J."/>
        </authorList>
    </citation>
    <scope>NUCLEOTIDE SEQUENCE [LARGE SCALE GENOMIC DNA]</scope>
    <source>
        <strain evidence="2">JCM 14307</strain>
    </source>
</reference>
<evidence type="ECO:0000313" key="1">
    <source>
        <dbReference type="EMBL" id="GAA1714999.1"/>
    </source>
</evidence>
<dbReference type="InterPro" id="IPR036390">
    <property type="entry name" value="WH_DNA-bd_sf"/>
</dbReference>
<organism evidence="1 2">
    <name type="scientific">Kribbella yunnanensis</name>
    <dbReference type="NCBI Taxonomy" id="190194"/>
    <lineage>
        <taxon>Bacteria</taxon>
        <taxon>Bacillati</taxon>
        <taxon>Actinomycetota</taxon>
        <taxon>Actinomycetes</taxon>
        <taxon>Propionibacteriales</taxon>
        <taxon>Kribbellaceae</taxon>
        <taxon>Kribbella</taxon>
    </lineage>
</organism>
<sequence length="197" mass="21488">MATSPSALMPIFRSEAQARILAWLFLVPDREQPIATLEPVAGVAQPNTLREVNRLVEGGLLRERRAGNARLVSANTASPYFEPLVQILGRAYGPAVVVPRELSKVPGIELAFIIGSWARRYHGEPGPPPNDVDVIVVGAPQPRALRRANAQLEEQLGVPVQLTVITSQEWVGRTTTFIQTVQNNPYLTVIDKTGAAR</sequence>
<protein>
    <submittedName>
        <fullName evidence="1">ArsR family transcriptional regulator</fullName>
    </submittedName>
</protein>
<gene>
    <name evidence="1" type="ORF">GCM10009745_74190</name>
</gene>
<evidence type="ECO:0000313" key="2">
    <source>
        <dbReference type="Proteomes" id="UP001500280"/>
    </source>
</evidence>
<comment type="caution">
    <text evidence="1">The sequence shown here is derived from an EMBL/GenBank/DDBJ whole genome shotgun (WGS) entry which is preliminary data.</text>
</comment>
<keyword evidence="2" id="KW-1185">Reference proteome</keyword>
<accession>A0ABP4V066</accession>
<dbReference type="Proteomes" id="UP001500280">
    <property type="component" value="Unassembled WGS sequence"/>
</dbReference>
<proteinExistence type="predicted"/>
<dbReference type="SUPFAM" id="SSF81301">
    <property type="entry name" value="Nucleotidyltransferase"/>
    <property type="match status" value="1"/>
</dbReference>